<evidence type="ECO:0000313" key="3">
    <source>
        <dbReference type="Proteomes" id="UP000727407"/>
    </source>
</evidence>
<accession>A0A8J4URK3</accession>
<dbReference type="Proteomes" id="UP000727407">
    <property type="component" value="Unassembled WGS sequence"/>
</dbReference>
<organism evidence="2 3">
    <name type="scientific">Clarias magur</name>
    <name type="common">Asian catfish</name>
    <name type="synonym">Macropteronotus magur</name>
    <dbReference type="NCBI Taxonomy" id="1594786"/>
    <lineage>
        <taxon>Eukaryota</taxon>
        <taxon>Metazoa</taxon>
        <taxon>Chordata</taxon>
        <taxon>Craniata</taxon>
        <taxon>Vertebrata</taxon>
        <taxon>Euteleostomi</taxon>
        <taxon>Actinopterygii</taxon>
        <taxon>Neopterygii</taxon>
        <taxon>Teleostei</taxon>
        <taxon>Ostariophysi</taxon>
        <taxon>Siluriformes</taxon>
        <taxon>Clariidae</taxon>
        <taxon>Clarias</taxon>
    </lineage>
</organism>
<evidence type="ECO:0000256" key="1">
    <source>
        <dbReference type="SAM" id="MobiDB-lite"/>
    </source>
</evidence>
<name>A0A8J4URK3_CLAMG</name>
<proteinExistence type="predicted"/>
<feature type="compositionally biased region" description="Polar residues" evidence="1">
    <location>
        <begin position="58"/>
        <end position="69"/>
    </location>
</feature>
<feature type="compositionally biased region" description="Polar residues" evidence="1">
    <location>
        <begin position="1"/>
        <end position="20"/>
    </location>
</feature>
<dbReference type="EMBL" id="QNUK01000071">
    <property type="protein sequence ID" value="KAF5903577.1"/>
    <property type="molecule type" value="Genomic_DNA"/>
</dbReference>
<feature type="region of interest" description="Disordered" evidence="1">
    <location>
        <begin position="1"/>
        <end position="26"/>
    </location>
</feature>
<protein>
    <submittedName>
        <fullName evidence="2">Uncharacterized protein</fullName>
    </submittedName>
</protein>
<gene>
    <name evidence="2" type="ORF">DAT39_006716</name>
</gene>
<reference evidence="2" key="1">
    <citation type="submission" date="2020-07" db="EMBL/GenBank/DDBJ databases">
        <title>Clarias magur genome sequencing, assembly and annotation.</title>
        <authorList>
            <person name="Kushwaha B."/>
            <person name="Kumar R."/>
            <person name="Das P."/>
            <person name="Joshi C.G."/>
            <person name="Kumar D."/>
            <person name="Nagpure N.S."/>
            <person name="Pandey M."/>
            <person name="Agarwal S."/>
            <person name="Srivastava S."/>
            <person name="Singh M."/>
            <person name="Sahoo L."/>
            <person name="Jayasankar P."/>
            <person name="Meher P.K."/>
            <person name="Koringa P.G."/>
            <person name="Iquebal M.A."/>
            <person name="Das S.P."/>
            <person name="Bit A."/>
            <person name="Patnaik S."/>
            <person name="Patel N."/>
            <person name="Shah T.M."/>
            <person name="Hinsu A."/>
            <person name="Jena J.K."/>
        </authorList>
    </citation>
    <scope>NUCLEOTIDE SEQUENCE</scope>
    <source>
        <strain evidence="2">CIFAMagur01</strain>
        <tissue evidence="2">Testis</tissue>
    </source>
</reference>
<evidence type="ECO:0000313" key="2">
    <source>
        <dbReference type="EMBL" id="KAF5903577.1"/>
    </source>
</evidence>
<sequence length="89" mass="10051">MKTSSISTTGNQSRKTTHLGQNKDQRDHPALAQIEFSIFASHSLLVCKCANPQRDHSYPTTKSQKQGQLATHHHAAKSLWQQQEDRRSV</sequence>
<feature type="region of interest" description="Disordered" evidence="1">
    <location>
        <begin position="52"/>
        <end position="89"/>
    </location>
</feature>
<dbReference type="AlphaFoldDB" id="A0A8J4URK3"/>
<keyword evidence="3" id="KW-1185">Reference proteome</keyword>
<comment type="caution">
    <text evidence="2">The sequence shown here is derived from an EMBL/GenBank/DDBJ whole genome shotgun (WGS) entry which is preliminary data.</text>
</comment>